<evidence type="ECO:0000256" key="1">
    <source>
        <dbReference type="SAM" id="Phobius"/>
    </source>
</evidence>
<accession>A0ABP3R292</accession>
<sequence>MRYGDAPEDGDGGLPVRAVVAGLAVLHAAALAVGVFDGVPQPERPRGLAAVSGAEAGERGAALPPGLRLCFHGPGGELMGFAAAAAP</sequence>
<evidence type="ECO:0000313" key="2">
    <source>
        <dbReference type="EMBL" id="GAA0599215.1"/>
    </source>
</evidence>
<proteinExistence type="predicted"/>
<keyword evidence="3" id="KW-1185">Reference proteome</keyword>
<protein>
    <submittedName>
        <fullName evidence="2">Uncharacterized protein</fullName>
    </submittedName>
</protein>
<dbReference type="RefSeq" id="WP_343897338.1">
    <property type="nucleotide sequence ID" value="NZ_BAAAFZ010000069.1"/>
</dbReference>
<keyword evidence="1" id="KW-1133">Transmembrane helix</keyword>
<keyword evidence="1" id="KW-0812">Transmembrane</keyword>
<gene>
    <name evidence="2" type="ORF">GCM10009416_41700</name>
</gene>
<feature type="transmembrane region" description="Helical" evidence="1">
    <location>
        <begin position="16"/>
        <end position="36"/>
    </location>
</feature>
<comment type="caution">
    <text evidence="2">The sequence shown here is derived from an EMBL/GenBank/DDBJ whole genome shotgun (WGS) entry which is preliminary data.</text>
</comment>
<dbReference type="Proteomes" id="UP001501588">
    <property type="component" value="Unassembled WGS sequence"/>
</dbReference>
<name>A0ABP3R292_9PROT</name>
<organism evidence="2 3">
    <name type="scientific">Craurococcus roseus</name>
    <dbReference type="NCBI Taxonomy" id="77585"/>
    <lineage>
        <taxon>Bacteria</taxon>
        <taxon>Pseudomonadati</taxon>
        <taxon>Pseudomonadota</taxon>
        <taxon>Alphaproteobacteria</taxon>
        <taxon>Acetobacterales</taxon>
        <taxon>Acetobacteraceae</taxon>
        <taxon>Craurococcus</taxon>
    </lineage>
</organism>
<reference evidence="3" key="1">
    <citation type="journal article" date="2019" name="Int. J. Syst. Evol. Microbiol.">
        <title>The Global Catalogue of Microorganisms (GCM) 10K type strain sequencing project: providing services to taxonomists for standard genome sequencing and annotation.</title>
        <authorList>
            <consortium name="The Broad Institute Genomics Platform"/>
            <consortium name="The Broad Institute Genome Sequencing Center for Infectious Disease"/>
            <person name="Wu L."/>
            <person name="Ma J."/>
        </authorList>
    </citation>
    <scope>NUCLEOTIDE SEQUENCE [LARGE SCALE GENOMIC DNA]</scope>
    <source>
        <strain evidence="3">JCM 9933</strain>
    </source>
</reference>
<keyword evidence="1" id="KW-0472">Membrane</keyword>
<dbReference type="EMBL" id="BAAAFZ010000069">
    <property type="protein sequence ID" value="GAA0599215.1"/>
    <property type="molecule type" value="Genomic_DNA"/>
</dbReference>
<evidence type="ECO:0000313" key="3">
    <source>
        <dbReference type="Proteomes" id="UP001501588"/>
    </source>
</evidence>